<dbReference type="Gene3D" id="3.60.10.10">
    <property type="entry name" value="Endonuclease/exonuclease/phosphatase"/>
    <property type="match status" value="1"/>
</dbReference>
<evidence type="ECO:0000313" key="10">
    <source>
        <dbReference type="EMBL" id="SPC86574.1"/>
    </source>
</evidence>
<sequence>MEDVPLLTTSLRNEQSSELKGFFRFKRTEYSTLEFSCLQNQRGRFVELCEYHGGAQRGGIRVPKGYLGKGWHRFAEELNSFFLGKQPPVEFREDRSCNGKSILNRKLPDSRDPPAKISHPAGNVTSINSANLNLLPGALELAPPEPLSPIATQKLDFQDSPARSGMEVSGLQLSLLETMTSKEVASPISCTPLNILAPPVAPPLIQSYEDDALANLSKWVSQQMNYFRKRVGETKINNMDLQIVKSLWGSPYSGWVALDAINTAGGVLLMWDKRMVEQVDVVKGKFSVSCLWKGLVDGFDWACSGVYGPHTDGEQLELWNELSSVRHYWASPWCAIGDFNIIRVPSERWGYSGFCPTMVAFSDWIDNLQLVDLPLVGGRYTWSNSSTPPSMSHLDRALISADWEEHFLDVQLKLLPHPVSDHHPIIVEMRGMARGKSSFKFENMWLKETDFVARVQGWWSSYVFTGTPSFVLASKLKALKEDLRHWNKETFGDVHYRKTYQMGEVLKLDVKEGLDGLSDEEVLLREEHKCEAIRLAHLEETCWHQKSKVLWLQEVDDNTEFFHLMANSNRRRNYVNGLEVDGVFYEEKEEVKQQIVQFYSALYQENEPWQLVVDGLPFASIGAAARAHLERPFELEEVVQVLKDVQGDNAPRLDGYTMAFFQKCWSVLEKDVMDFFGEVHTYCKFEKSLNTTFLSLIPKKVDATNIRDFRPISLIGSIYKLLSKVLANRLKLVLDKVISKSQNSFVGGRQILDSVLIANECLDSRLKSSVPGLICKLDIEKAYDHVNWDCLFFILDRMGFGQKWIRWMKACVSTVQYSVIVNGSPTGFFDSTRGLRQGDPLSPLLFLVIMEVLSRMLGHLQENLDTDSSDSEAYFPNLFDSPIASDTLSLTSSHTMGDHEEDQPIKTLHDYLHPTRNSSPSCIMFPANQQNFDFKPGMIPLLPTFHGMDNENPYVHIREFEEVVATFHSQLGSIDTVRLKFFPFSLKDKAKSWLYSLRPRSIASWGEMTHIFFKKYFPEHKTNAFKRQISTFEQRESESLYQAWERFKDLLSLCPHHGYESWRTVSCFYEGLLPRDRQFVEMMCNGEFLQKDPDEAIEYLNHLAEKAHTWTGPSATESTNRSKPHTSTSSSGRIYQLKEEDGLRAQIAQLTKEIETLKMKGTSGTKQGYQVEMHEECSVCHDPEHPTKDCPMLPSVVGVFEEHCGAIGNFRKPFSPYSETYNPGWRNHPNFGWKNDTHSSQPPPMPQRNFSQSYPSQHAPPPQQFTPTHVPHQAQQQFPSSSNSLEINEKGKFPSQPQIPQGQHMAQGSQNKKNVEHVNEVTTRSGKNVDSPHIEEQEKSSDNVDLPTTSEPLTRPISVPFPQALKASRKLDSSPEILENLRQVRINLPLLHVIKQVPSYAKILKDLCTMKRKHNVKKTAFLTEQVSALIQHNTPPKYKDPGCPTISCIIGDHDIEQALLDLGASVNLMPYSVYLQLGLGEIKPTMVVLQLADRSVKKPRGVVEDVLVQIDKFYYPVDFLILDTESVVHANSKIPVILGRPFLATANALINCRNGLMKLSFGHMTLEVNIFNIGKQLVEDDECEVANWVDVVVEDQFHNTYFSDPLESCIVNSYDLDSSINSEITDVCSLLDDFQVMELSGWRPRFEELPKSELKPLPSSIEIPKLELKQLPSELKYAFLESGDTFPVVISSKLTVEQEGSLVQLLKKHKTAIGWTIADIKGISPLVCTHKLHFEEEVKTSREPQRRLNPNMKEVVKSEVLKLLDAGIIYPIADSKWVSPTQVVPKKSGVTVVENELGELVPTKLVTGWRMCIDYRKLNAATRKDHFPLPFIDQVLERVAGHSFYCFLDGYSGYYQIEIDLEDQDKTTFTCPFGTYAFRRMPFGLCNAPATFQRCMMSIFSDMVGEFMEVFMDDLSVFGDSFDGCLENLGKVLARCEEKNLVLNWEKCHFMVTSGIVLGHIVSSRGIEVDKSKIELISKLPTPKTVKDVRSFLGHAGFYRRFIQGFSFISRPLCSLLLKDAPFIWTEACQEAFAKLIDKLTSAPIMRSPDWSLPFELMCDASDYAIGAVLGQRKDNKPYVIYYASRTLNCAQMNYTTTEKELLAIVFALDKFRAYLIGSPIVVFTDHAALKYLFTKKDAKARLIRWILLLQEFSLTIKDKKGVENVVADHLSRLTFEDNSDHLPINDEFPDEHLFVISELPWYAHIVNYLVVATSYHPQTSGQVELANREIKQILEKTVSPDRKDWSLRLLDALWAYRTAFKTPLGMSPYRLVFGKPCHLPVELEHKAYWAIKAFNFDLDEAGKLRKLQLNELEELRNDAYESSKIYKAKMKIFHDKRILRKTFEVNQKVYLYDSRLHKHPGKLRSRWDGPYVVKRVFENGAIEVEDPRDGRIFKVNGQRLKPALDRFVPEEETISLEDPVYRDE</sequence>
<dbReference type="Pfam" id="PF17917">
    <property type="entry name" value="RT_RNaseH"/>
    <property type="match status" value="1"/>
</dbReference>
<dbReference type="Gene3D" id="3.30.70.270">
    <property type="match status" value="2"/>
</dbReference>
<dbReference type="Pfam" id="PF03732">
    <property type="entry name" value="Retrotrans_gag"/>
    <property type="match status" value="1"/>
</dbReference>
<dbReference type="InterPro" id="IPR036691">
    <property type="entry name" value="Endo/exonu/phosph_ase_sf"/>
</dbReference>
<keyword evidence="7" id="KW-0695">RNA-directed DNA polymerase</keyword>
<dbReference type="EMBL" id="OIVN01000860">
    <property type="protein sequence ID" value="SPC86574.1"/>
    <property type="molecule type" value="Genomic_DNA"/>
</dbReference>
<dbReference type="CDD" id="cd00303">
    <property type="entry name" value="retropepsin_like"/>
    <property type="match status" value="1"/>
</dbReference>
<dbReference type="GO" id="GO:0003964">
    <property type="term" value="F:RNA-directed DNA polymerase activity"/>
    <property type="evidence" value="ECO:0007669"/>
    <property type="project" value="UniProtKB-KW"/>
</dbReference>
<accession>A0A2N9FIG7</accession>
<dbReference type="InterPro" id="IPR005162">
    <property type="entry name" value="Retrotrans_gag_dom"/>
</dbReference>
<dbReference type="InterPro" id="IPR050951">
    <property type="entry name" value="Retrovirus_Pol_polyprotein"/>
</dbReference>
<dbReference type="InterPro" id="IPR000477">
    <property type="entry name" value="RT_dom"/>
</dbReference>
<dbReference type="GO" id="GO:0003676">
    <property type="term" value="F:nucleic acid binding"/>
    <property type="evidence" value="ECO:0007669"/>
    <property type="project" value="InterPro"/>
</dbReference>
<dbReference type="CDD" id="cd09274">
    <property type="entry name" value="RNase_HI_RT_Ty3"/>
    <property type="match status" value="1"/>
</dbReference>
<dbReference type="GO" id="GO:0016787">
    <property type="term" value="F:hydrolase activity"/>
    <property type="evidence" value="ECO:0007669"/>
    <property type="project" value="UniProtKB-KW"/>
</dbReference>
<feature type="region of interest" description="Disordered" evidence="8">
    <location>
        <begin position="1110"/>
        <end position="1136"/>
    </location>
</feature>
<keyword evidence="6" id="KW-0378">Hydrolase</keyword>
<dbReference type="InterPro" id="IPR012337">
    <property type="entry name" value="RNaseH-like_sf"/>
</dbReference>
<dbReference type="GO" id="GO:0004519">
    <property type="term" value="F:endonuclease activity"/>
    <property type="evidence" value="ECO:0007669"/>
    <property type="project" value="UniProtKB-KW"/>
</dbReference>
<protein>
    <recommendedName>
        <fullName evidence="1">RNA-directed DNA polymerase</fullName>
        <ecNumber evidence="1">2.7.7.49</ecNumber>
    </recommendedName>
</protein>
<evidence type="ECO:0000256" key="7">
    <source>
        <dbReference type="ARBA" id="ARBA00022918"/>
    </source>
</evidence>
<name>A0A2N9FIG7_FAGSY</name>
<keyword evidence="2" id="KW-0808">Transferase</keyword>
<reference evidence="10" key="1">
    <citation type="submission" date="2018-02" db="EMBL/GenBank/DDBJ databases">
        <authorList>
            <person name="Cohen D.B."/>
            <person name="Kent A.D."/>
        </authorList>
    </citation>
    <scope>NUCLEOTIDE SEQUENCE</scope>
</reference>
<dbReference type="Gene3D" id="3.10.10.10">
    <property type="entry name" value="HIV Type 1 Reverse Transcriptase, subunit A, domain 1"/>
    <property type="match status" value="1"/>
</dbReference>
<proteinExistence type="predicted"/>
<dbReference type="CDD" id="cd01650">
    <property type="entry name" value="RT_nLTR_like"/>
    <property type="match status" value="1"/>
</dbReference>
<feature type="compositionally biased region" description="Basic and acidic residues" evidence="8">
    <location>
        <begin position="1330"/>
        <end position="1342"/>
    </location>
</feature>
<evidence type="ECO:0000256" key="3">
    <source>
        <dbReference type="ARBA" id="ARBA00022695"/>
    </source>
</evidence>
<feature type="compositionally biased region" description="Polar residues" evidence="8">
    <location>
        <begin position="1111"/>
        <end position="1133"/>
    </location>
</feature>
<keyword evidence="5" id="KW-0255">Endonuclease</keyword>
<dbReference type="PANTHER" id="PTHR37984:SF5">
    <property type="entry name" value="PROTEIN NYNRIN-LIKE"/>
    <property type="match status" value="1"/>
</dbReference>
<evidence type="ECO:0000256" key="4">
    <source>
        <dbReference type="ARBA" id="ARBA00022722"/>
    </source>
</evidence>
<feature type="compositionally biased region" description="Polar residues" evidence="8">
    <location>
        <begin position="1273"/>
        <end position="1286"/>
    </location>
</feature>
<dbReference type="FunFam" id="3.10.20.370:FF:000001">
    <property type="entry name" value="Retrovirus-related Pol polyprotein from transposon 17.6-like protein"/>
    <property type="match status" value="1"/>
</dbReference>
<evidence type="ECO:0000256" key="8">
    <source>
        <dbReference type="SAM" id="MobiDB-lite"/>
    </source>
</evidence>
<evidence type="ECO:0000256" key="6">
    <source>
        <dbReference type="ARBA" id="ARBA00022801"/>
    </source>
</evidence>
<feature type="region of interest" description="Disordered" evidence="8">
    <location>
        <begin position="1232"/>
        <end position="1357"/>
    </location>
</feature>
<organism evidence="10">
    <name type="scientific">Fagus sylvatica</name>
    <name type="common">Beechnut</name>
    <dbReference type="NCBI Taxonomy" id="28930"/>
    <lineage>
        <taxon>Eukaryota</taxon>
        <taxon>Viridiplantae</taxon>
        <taxon>Streptophyta</taxon>
        <taxon>Embryophyta</taxon>
        <taxon>Tracheophyta</taxon>
        <taxon>Spermatophyta</taxon>
        <taxon>Magnoliopsida</taxon>
        <taxon>eudicotyledons</taxon>
        <taxon>Gunneridae</taxon>
        <taxon>Pentapetalae</taxon>
        <taxon>rosids</taxon>
        <taxon>fabids</taxon>
        <taxon>Fagales</taxon>
        <taxon>Fagaceae</taxon>
        <taxon>Fagus</taxon>
    </lineage>
</organism>
<dbReference type="InterPro" id="IPR036397">
    <property type="entry name" value="RNaseH_sf"/>
</dbReference>
<dbReference type="SUPFAM" id="SSF56219">
    <property type="entry name" value="DNase I-like"/>
    <property type="match status" value="1"/>
</dbReference>
<evidence type="ECO:0000256" key="1">
    <source>
        <dbReference type="ARBA" id="ARBA00012493"/>
    </source>
</evidence>
<keyword evidence="4" id="KW-0540">Nuclease</keyword>
<dbReference type="SUPFAM" id="SSF50630">
    <property type="entry name" value="Acid proteases"/>
    <property type="match status" value="1"/>
</dbReference>
<evidence type="ECO:0000256" key="2">
    <source>
        <dbReference type="ARBA" id="ARBA00022679"/>
    </source>
</evidence>
<dbReference type="SUPFAM" id="SSF53098">
    <property type="entry name" value="Ribonuclease H-like"/>
    <property type="match status" value="1"/>
</dbReference>
<keyword evidence="3" id="KW-0548">Nucleotidyltransferase</keyword>
<dbReference type="PROSITE" id="PS50878">
    <property type="entry name" value="RT_POL"/>
    <property type="match status" value="1"/>
</dbReference>
<feature type="domain" description="Reverse transcriptase" evidence="9">
    <location>
        <begin position="678"/>
        <end position="939"/>
    </location>
</feature>
<dbReference type="InterPro" id="IPR021109">
    <property type="entry name" value="Peptidase_aspartic_dom_sf"/>
</dbReference>
<dbReference type="PANTHER" id="PTHR37984">
    <property type="entry name" value="PROTEIN CBG26694"/>
    <property type="match status" value="1"/>
</dbReference>
<dbReference type="InterPro" id="IPR043128">
    <property type="entry name" value="Rev_trsase/Diguanyl_cyclase"/>
</dbReference>
<dbReference type="EC" id="2.7.7.49" evidence="1"/>
<feature type="compositionally biased region" description="Polar residues" evidence="8">
    <location>
        <begin position="1295"/>
        <end position="1312"/>
    </location>
</feature>
<evidence type="ECO:0000259" key="9">
    <source>
        <dbReference type="PROSITE" id="PS50878"/>
    </source>
</evidence>
<dbReference type="FunFam" id="3.30.70.270:FF:000020">
    <property type="entry name" value="Transposon Tf2-6 polyprotein-like Protein"/>
    <property type="match status" value="1"/>
</dbReference>
<dbReference type="Gene3D" id="2.40.70.10">
    <property type="entry name" value="Acid Proteases"/>
    <property type="match status" value="1"/>
</dbReference>
<dbReference type="SUPFAM" id="SSF56672">
    <property type="entry name" value="DNA/RNA polymerases"/>
    <property type="match status" value="2"/>
</dbReference>
<gene>
    <name evidence="10" type="ORF">FSB_LOCUS14456</name>
</gene>
<dbReference type="Gene3D" id="3.30.420.10">
    <property type="entry name" value="Ribonuclease H-like superfamily/Ribonuclease H"/>
    <property type="match status" value="1"/>
</dbReference>
<dbReference type="CDD" id="cd01647">
    <property type="entry name" value="RT_LTR"/>
    <property type="match status" value="1"/>
</dbReference>
<dbReference type="InterPro" id="IPR041373">
    <property type="entry name" value="RT_RNaseH"/>
</dbReference>
<dbReference type="Pfam" id="PF00078">
    <property type="entry name" value="RVT_1"/>
    <property type="match status" value="2"/>
</dbReference>
<evidence type="ECO:0000256" key="5">
    <source>
        <dbReference type="ARBA" id="ARBA00022759"/>
    </source>
</evidence>
<dbReference type="InterPro" id="IPR043502">
    <property type="entry name" value="DNA/RNA_pol_sf"/>
</dbReference>